<accession>A0ABQ0LKQ8</accession>
<sequence length="299" mass="33750">MGRNIKRNRLDLPVELERIIFEMAARADVGTALKLVRVAHRVRDWVEPIIYQTVVVSRPSEELRLFRTERTMFHRRKTKAARIGPPTLPFIRTLAHRPQDFFARHVHTLHLANLNEFELTTVLSSCTGVTELGWQNCPLTPDVAILVDVLKLTRLSIDRTFGDFATLQTAITHLDMTALPPEGILNQFVALTHLSLSASAIHPPNWREATFAACKKLAILLHISADALWARMTAPAYRDYRYVELPPPVRDSEVSVAHDLWPVAEEIVRGRKAIAEAQKEAERRNAEEQAKVAADGKVG</sequence>
<evidence type="ECO:0000313" key="2">
    <source>
        <dbReference type="EMBL" id="GAT51678.1"/>
    </source>
</evidence>
<keyword evidence="3" id="KW-1185">Reference proteome</keyword>
<feature type="compositionally biased region" description="Basic and acidic residues" evidence="1">
    <location>
        <begin position="280"/>
        <end position="290"/>
    </location>
</feature>
<evidence type="ECO:0008006" key="4">
    <source>
        <dbReference type="Google" id="ProtNLM"/>
    </source>
</evidence>
<dbReference type="EMBL" id="DF847307">
    <property type="protein sequence ID" value="GAT51678.1"/>
    <property type="molecule type" value="Genomic_DNA"/>
</dbReference>
<proteinExistence type="predicted"/>
<evidence type="ECO:0000313" key="3">
    <source>
        <dbReference type="Proteomes" id="UP000815677"/>
    </source>
</evidence>
<gene>
    <name evidence="2" type="ORF">MCHLO_08799</name>
</gene>
<dbReference type="Proteomes" id="UP000815677">
    <property type="component" value="Unassembled WGS sequence"/>
</dbReference>
<protein>
    <recommendedName>
        <fullName evidence="4">F-box domain-containing protein</fullName>
    </recommendedName>
</protein>
<name>A0ABQ0LKQ8_MYCCL</name>
<feature type="region of interest" description="Disordered" evidence="1">
    <location>
        <begin position="280"/>
        <end position="299"/>
    </location>
</feature>
<organism evidence="2 3">
    <name type="scientific">Mycena chlorophos</name>
    <name type="common">Agaric fungus</name>
    <name type="synonym">Agaricus chlorophos</name>
    <dbReference type="NCBI Taxonomy" id="658473"/>
    <lineage>
        <taxon>Eukaryota</taxon>
        <taxon>Fungi</taxon>
        <taxon>Dikarya</taxon>
        <taxon>Basidiomycota</taxon>
        <taxon>Agaricomycotina</taxon>
        <taxon>Agaricomycetes</taxon>
        <taxon>Agaricomycetidae</taxon>
        <taxon>Agaricales</taxon>
        <taxon>Marasmiineae</taxon>
        <taxon>Mycenaceae</taxon>
        <taxon>Mycena</taxon>
    </lineage>
</organism>
<evidence type="ECO:0000256" key="1">
    <source>
        <dbReference type="SAM" id="MobiDB-lite"/>
    </source>
</evidence>
<reference evidence="2" key="1">
    <citation type="submission" date="2014-09" db="EMBL/GenBank/DDBJ databases">
        <title>Genome sequence of the luminous mushroom Mycena chlorophos for searching fungal bioluminescence genes.</title>
        <authorList>
            <person name="Tanaka Y."/>
            <person name="Kasuga D."/>
            <person name="Oba Y."/>
            <person name="Hase S."/>
            <person name="Sato K."/>
            <person name="Oba Y."/>
            <person name="Sakakibara Y."/>
        </authorList>
    </citation>
    <scope>NUCLEOTIDE SEQUENCE</scope>
</reference>